<evidence type="ECO:0000256" key="1">
    <source>
        <dbReference type="SAM" id="SignalP"/>
    </source>
</evidence>
<feature type="signal peptide" evidence="1">
    <location>
        <begin position="1"/>
        <end position="24"/>
    </location>
</feature>
<dbReference type="Gene3D" id="2.30.30.240">
    <property type="entry name" value="PRC-barrel domain"/>
    <property type="match status" value="1"/>
</dbReference>
<sequence length="238" mass="25466">MKTLSLCLLAAALFMGPIPRDACADPLAEPDGVGFSGEQAQFSWPVSASDLLNLPVRIYGGAPPVSVVDDLLLKADGRVVRVIIDNGQFLRMGLDGKRVALPYEGAIVPGADGEPAFLRINIAASYGEVIREFRYELMSPTDYSMKAILGAPVSTSDMPGAGSLHTLWVSEAGTVEYADVDLSVLPGQLSKRVRIPFTDLRLSRLGPMDETRAFVDYPLLDLRTMSEAVGAPTSPDTP</sequence>
<name>A0A8J7CC87_9PROT</name>
<gene>
    <name evidence="2" type="ORF">IHV25_05030</name>
</gene>
<feature type="chain" id="PRO_5035160143" evidence="1">
    <location>
        <begin position="25"/>
        <end position="238"/>
    </location>
</feature>
<organism evidence="2 3">
    <name type="scientific">Phaeovibrio sulfidiphilus</name>
    <dbReference type="NCBI Taxonomy" id="1220600"/>
    <lineage>
        <taxon>Bacteria</taxon>
        <taxon>Pseudomonadati</taxon>
        <taxon>Pseudomonadota</taxon>
        <taxon>Alphaproteobacteria</taxon>
        <taxon>Rhodospirillales</taxon>
        <taxon>Rhodospirillaceae</taxon>
        <taxon>Phaeovibrio</taxon>
    </lineage>
</organism>
<reference evidence="2" key="1">
    <citation type="submission" date="2020-10" db="EMBL/GenBank/DDBJ databases">
        <title>Genome sequence of the unusual species of purple photosynthetic bacteria, Phaeovibrio sulfidiphilus DSM 23193, type strain.</title>
        <authorList>
            <person name="Kyndt J.A."/>
            <person name="Meyer T.E."/>
        </authorList>
    </citation>
    <scope>NUCLEOTIDE SEQUENCE</scope>
    <source>
        <strain evidence="2">DSM 23193</strain>
    </source>
</reference>
<keyword evidence="1" id="KW-0732">Signal</keyword>
<dbReference type="AlphaFoldDB" id="A0A8J7CC87"/>
<dbReference type="EMBL" id="JACZHT010000003">
    <property type="protein sequence ID" value="MBE1237008.1"/>
    <property type="molecule type" value="Genomic_DNA"/>
</dbReference>
<proteinExistence type="predicted"/>
<protein>
    <submittedName>
        <fullName evidence="2">PRC-barrel domain-containing protein</fullName>
    </submittedName>
</protein>
<accession>A0A8J7CC87</accession>
<evidence type="ECO:0000313" key="3">
    <source>
        <dbReference type="Proteomes" id="UP000631034"/>
    </source>
</evidence>
<dbReference type="Proteomes" id="UP000631034">
    <property type="component" value="Unassembled WGS sequence"/>
</dbReference>
<comment type="caution">
    <text evidence="2">The sequence shown here is derived from an EMBL/GenBank/DDBJ whole genome shotgun (WGS) entry which is preliminary data.</text>
</comment>
<evidence type="ECO:0000313" key="2">
    <source>
        <dbReference type="EMBL" id="MBE1237008.1"/>
    </source>
</evidence>
<keyword evidence="3" id="KW-1185">Reference proteome</keyword>